<evidence type="ECO:0000313" key="3">
    <source>
        <dbReference type="Proteomes" id="UP000179179"/>
    </source>
</evidence>
<comment type="caution">
    <text evidence="2">The sequence shown here is derived from an EMBL/GenBank/DDBJ whole genome shotgun (WGS) entry which is preliminary data.</text>
</comment>
<dbReference type="Proteomes" id="UP000179179">
    <property type="component" value="Unassembled WGS sequence"/>
</dbReference>
<dbReference type="EMBL" id="LYCR01000043">
    <property type="protein sequence ID" value="OGM45413.1"/>
    <property type="molecule type" value="Genomic_DNA"/>
</dbReference>
<proteinExistence type="predicted"/>
<sequence length="133" mass="14780">MLATPNLGISFQDGLTKPEILYGCLFVLFAVASLCIATLLFPASFTPVSKLISWVLSIYLQLKNPIRHTETGRSIPGPNYVWPNGQGDVEKYVQGRTRSEQWQQKYGNVYRIWAGMTPEVSGYPPALALDTTV</sequence>
<evidence type="ECO:0000313" key="2">
    <source>
        <dbReference type="EMBL" id="OGM45413.1"/>
    </source>
</evidence>
<dbReference type="AlphaFoldDB" id="A0A1F8A137"/>
<keyword evidence="1" id="KW-0472">Membrane</keyword>
<protein>
    <submittedName>
        <fullName evidence="2">Cytochrome P450 oxidoreductase GliC-like</fullName>
    </submittedName>
</protein>
<dbReference type="OrthoDB" id="2789670at2759"/>
<feature type="transmembrane region" description="Helical" evidence="1">
    <location>
        <begin position="20"/>
        <end position="41"/>
    </location>
</feature>
<keyword evidence="3" id="KW-1185">Reference proteome</keyword>
<dbReference type="GeneID" id="34448995"/>
<organism evidence="2 3">
    <name type="scientific">Aspergillus bombycis</name>
    <dbReference type="NCBI Taxonomy" id="109264"/>
    <lineage>
        <taxon>Eukaryota</taxon>
        <taxon>Fungi</taxon>
        <taxon>Dikarya</taxon>
        <taxon>Ascomycota</taxon>
        <taxon>Pezizomycotina</taxon>
        <taxon>Eurotiomycetes</taxon>
        <taxon>Eurotiomycetidae</taxon>
        <taxon>Eurotiales</taxon>
        <taxon>Aspergillaceae</taxon>
        <taxon>Aspergillus</taxon>
    </lineage>
</organism>
<keyword evidence="1" id="KW-1133">Transmembrane helix</keyword>
<evidence type="ECO:0000256" key="1">
    <source>
        <dbReference type="SAM" id="Phobius"/>
    </source>
</evidence>
<dbReference type="RefSeq" id="XP_022389130.1">
    <property type="nucleotide sequence ID" value="XM_022532734.1"/>
</dbReference>
<name>A0A1F8A137_9EURO</name>
<keyword evidence="1" id="KW-0812">Transmembrane</keyword>
<reference evidence="2 3" key="1">
    <citation type="journal article" date="2016" name="Genome Biol. Evol.">
        <title>Draft genome sequence of an aflatoxigenic Aspergillus species, A. bombycis.</title>
        <authorList>
            <person name="Moore G.G."/>
            <person name="Mack B.M."/>
            <person name="Beltz S.B."/>
            <person name="Gilbert M.K."/>
        </authorList>
    </citation>
    <scope>NUCLEOTIDE SEQUENCE [LARGE SCALE GENOMIC DNA]</scope>
    <source>
        <strain evidence="3">NRRL 26010</strain>
    </source>
</reference>
<gene>
    <name evidence="2" type="ORF">ABOM_005605</name>
</gene>
<accession>A0A1F8A137</accession>